<dbReference type="Proteomes" id="UP000000442">
    <property type="component" value="Chromosome"/>
</dbReference>
<feature type="transmembrane region" description="Helical" evidence="1">
    <location>
        <begin position="72"/>
        <end position="93"/>
    </location>
</feature>
<gene>
    <name evidence="2" type="ordered locus">HRM2_32800</name>
</gene>
<dbReference type="HOGENOM" id="CLU_2342224_0_0_7"/>
<dbReference type="eggNOG" id="ENOG5033FN8">
    <property type="taxonomic scope" value="Bacteria"/>
</dbReference>
<evidence type="ECO:0000313" key="2">
    <source>
        <dbReference type="EMBL" id="ACN16358.1"/>
    </source>
</evidence>
<protein>
    <submittedName>
        <fullName evidence="2">Uncharacterized protein</fullName>
    </submittedName>
</protein>
<evidence type="ECO:0000256" key="1">
    <source>
        <dbReference type="SAM" id="Phobius"/>
    </source>
</evidence>
<reference evidence="2 3" key="1">
    <citation type="journal article" date="2009" name="Environ. Microbiol.">
        <title>Genome sequence of Desulfobacterium autotrophicum HRM2, a marine sulfate reducer oxidizing organic carbon completely to carbon dioxide.</title>
        <authorList>
            <person name="Strittmatter A.W."/>
            <person name="Liesegang H."/>
            <person name="Rabus R."/>
            <person name="Decker I."/>
            <person name="Amann J."/>
            <person name="Andres S."/>
            <person name="Henne A."/>
            <person name="Fricke W.F."/>
            <person name="Martinez-Arias R."/>
            <person name="Bartels D."/>
            <person name="Goesmann A."/>
            <person name="Krause L."/>
            <person name="Puehler A."/>
            <person name="Klenk H.P."/>
            <person name="Richter M."/>
            <person name="Schuler M."/>
            <person name="Gloeckner F.O."/>
            <person name="Meyerdierks A."/>
            <person name="Gottschalk G."/>
            <person name="Amann R."/>
        </authorList>
    </citation>
    <scope>NUCLEOTIDE SEQUENCE [LARGE SCALE GENOMIC DNA]</scope>
    <source>
        <strain evidence="3">ATCC 43914 / DSM 3382 / HRM2</strain>
    </source>
</reference>
<feature type="transmembrane region" description="Helical" evidence="1">
    <location>
        <begin position="6"/>
        <end position="25"/>
    </location>
</feature>
<dbReference type="RefSeq" id="WP_015905120.1">
    <property type="nucleotide sequence ID" value="NC_012108.1"/>
</dbReference>
<accession>C0QLQ4</accession>
<sequence length="104" mass="11535">MAGIQEILTLLLIIIGIIFIPRIMSGGRVKDTKKRKKIHLSGRMRLSIILSIITPLVAALILKPWAHNFVGFILAGIIPVAAGWAAYWIISGFKNHNNDPRGRK</sequence>
<dbReference type="AlphaFoldDB" id="C0QLQ4"/>
<keyword evidence="1" id="KW-1133">Transmembrane helix</keyword>
<evidence type="ECO:0000313" key="3">
    <source>
        <dbReference type="Proteomes" id="UP000000442"/>
    </source>
</evidence>
<dbReference type="KEGG" id="dat:HRM2_32800"/>
<name>C0QLQ4_DESAH</name>
<organism evidence="2 3">
    <name type="scientific">Desulforapulum autotrophicum (strain ATCC 43914 / DSM 3382 / VKM B-1955 / HRM2)</name>
    <name type="common">Desulfobacterium autotrophicum</name>
    <dbReference type="NCBI Taxonomy" id="177437"/>
    <lineage>
        <taxon>Bacteria</taxon>
        <taxon>Pseudomonadati</taxon>
        <taxon>Thermodesulfobacteriota</taxon>
        <taxon>Desulfobacteria</taxon>
        <taxon>Desulfobacterales</taxon>
        <taxon>Desulfobacteraceae</taxon>
        <taxon>Desulforapulum</taxon>
    </lineage>
</organism>
<feature type="transmembrane region" description="Helical" evidence="1">
    <location>
        <begin position="46"/>
        <end position="66"/>
    </location>
</feature>
<keyword evidence="3" id="KW-1185">Reference proteome</keyword>
<dbReference type="EMBL" id="CP001087">
    <property type="protein sequence ID" value="ACN16358.1"/>
    <property type="molecule type" value="Genomic_DNA"/>
</dbReference>
<keyword evidence="1" id="KW-0812">Transmembrane</keyword>
<keyword evidence="1" id="KW-0472">Membrane</keyword>
<proteinExistence type="predicted"/>